<keyword evidence="1" id="KW-1133">Transmembrane helix</keyword>
<keyword evidence="3" id="KW-1185">Reference proteome</keyword>
<dbReference type="AlphaFoldDB" id="A0A9Q0M9C1"/>
<sequence>MGGFWSYILVDLIAFLYAQQDRQLHNIGMLLSAMTFYFIRSTYLHVDVKFLNLLQIFRLDMKRKKREYNQLIKPVSRYYHGKDVILYHKKVSHWISNGFQPLFYIFILHIVMNHYIFIELTIKYRKRLFDNVDDPLNGWSLFLFHCINMAGVDIGITGFVTVCMLACCTFLSLLFFVYIRIKQNHSKLIKKRTAHWSTLGSFIRNDLNNFRFIFIMNKMYGRMFAAFMLVNVPCNAYLIMRLIFKHHTANRISFIVGWEFCYPTILGNWCHTFVGSKILYSITSTSKKSVPSDGE</sequence>
<dbReference type="EMBL" id="JAPWDV010000002">
    <property type="protein sequence ID" value="KAJ6221053.1"/>
    <property type="molecule type" value="Genomic_DNA"/>
</dbReference>
<evidence type="ECO:0000313" key="3">
    <source>
        <dbReference type="Proteomes" id="UP001142055"/>
    </source>
</evidence>
<keyword evidence="1" id="KW-0812">Transmembrane</keyword>
<evidence type="ECO:0000256" key="1">
    <source>
        <dbReference type="SAM" id="Phobius"/>
    </source>
</evidence>
<gene>
    <name evidence="2" type="ORF">RDWZM_006865</name>
</gene>
<accession>A0A9Q0M9C1</accession>
<protein>
    <submittedName>
        <fullName evidence="2">Uncharacterized protein</fullName>
    </submittedName>
</protein>
<feature type="transmembrane region" description="Helical" evidence="1">
    <location>
        <begin position="158"/>
        <end position="181"/>
    </location>
</feature>
<reference evidence="2" key="1">
    <citation type="submission" date="2022-12" db="EMBL/GenBank/DDBJ databases">
        <title>Genome assemblies of Blomia tropicalis.</title>
        <authorList>
            <person name="Cui Y."/>
        </authorList>
    </citation>
    <scope>NUCLEOTIDE SEQUENCE</scope>
    <source>
        <tissue evidence="2">Adult mites</tissue>
    </source>
</reference>
<comment type="caution">
    <text evidence="2">The sequence shown here is derived from an EMBL/GenBank/DDBJ whole genome shotgun (WGS) entry which is preliminary data.</text>
</comment>
<keyword evidence="1" id="KW-0472">Membrane</keyword>
<proteinExistence type="predicted"/>
<dbReference type="Proteomes" id="UP001142055">
    <property type="component" value="Chromosome 2"/>
</dbReference>
<organism evidence="2 3">
    <name type="scientific">Blomia tropicalis</name>
    <name type="common">Mite</name>
    <dbReference type="NCBI Taxonomy" id="40697"/>
    <lineage>
        <taxon>Eukaryota</taxon>
        <taxon>Metazoa</taxon>
        <taxon>Ecdysozoa</taxon>
        <taxon>Arthropoda</taxon>
        <taxon>Chelicerata</taxon>
        <taxon>Arachnida</taxon>
        <taxon>Acari</taxon>
        <taxon>Acariformes</taxon>
        <taxon>Sarcoptiformes</taxon>
        <taxon>Astigmata</taxon>
        <taxon>Glycyphagoidea</taxon>
        <taxon>Echimyopodidae</taxon>
        <taxon>Blomia</taxon>
    </lineage>
</organism>
<evidence type="ECO:0000313" key="2">
    <source>
        <dbReference type="EMBL" id="KAJ6221053.1"/>
    </source>
</evidence>
<name>A0A9Q0M9C1_BLOTA</name>
<feature type="transmembrane region" description="Helical" evidence="1">
    <location>
        <begin position="224"/>
        <end position="244"/>
    </location>
</feature>
<feature type="transmembrane region" description="Helical" evidence="1">
    <location>
        <begin position="27"/>
        <end position="46"/>
    </location>
</feature>
<feature type="transmembrane region" description="Helical" evidence="1">
    <location>
        <begin position="102"/>
        <end position="122"/>
    </location>
</feature>